<dbReference type="InterPro" id="IPR012926">
    <property type="entry name" value="TMEM120A/B"/>
</dbReference>
<evidence type="ECO:0000256" key="2">
    <source>
        <dbReference type="ARBA" id="ARBA00009700"/>
    </source>
</evidence>
<comment type="similarity">
    <text evidence="2">Belongs to the TMEM120 family.</text>
</comment>
<organism evidence="6">
    <name type="scientific">Cuerna arida</name>
    <dbReference type="NCBI Taxonomy" id="1464854"/>
    <lineage>
        <taxon>Eukaryota</taxon>
        <taxon>Metazoa</taxon>
        <taxon>Ecdysozoa</taxon>
        <taxon>Arthropoda</taxon>
        <taxon>Hexapoda</taxon>
        <taxon>Insecta</taxon>
        <taxon>Pterygota</taxon>
        <taxon>Neoptera</taxon>
        <taxon>Paraneoptera</taxon>
        <taxon>Hemiptera</taxon>
        <taxon>Auchenorrhyncha</taxon>
        <taxon>Membracoidea</taxon>
        <taxon>Cicadellidae</taxon>
        <taxon>Cicadellinae</taxon>
        <taxon>Proconiini</taxon>
        <taxon>Cuerna</taxon>
    </lineage>
</organism>
<feature type="non-terminal residue" evidence="6">
    <location>
        <position position="1"/>
    </location>
</feature>
<dbReference type="PANTHER" id="PTHR21433:SF0">
    <property type="entry name" value="TRANSMEMBRANE PROTEIN 120 HOMOLOG"/>
    <property type="match status" value="1"/>
</dbReference>
<keyword evidence="5" id="KW-0472">Membrane</keyword>
<accession>A0A1B6FEA0</accession>
<proteinExistence type="inferred from homology"/>
<dbReference type="AlphaFoldDB" id="A0A1B6FEA0"/>
<reference evidence="6" key="1">
    <citation type="submission" date="2015-11" db="EMBL/GenBank/DDBJ databases">
        <title>De novo transcriptome assembly of four potential Pierce s Disease insect vectors from Arizona vineyards.</title>
        <authorList>
            <person name="Tassone E.E."/>
        </authorList>
    </citation>
    <scope>NUCLEOTIDE SEQUENCE</scope>
</reference>
<dbReference type="EMBL" id="GECZ01021237">
    <property type="protein sequence ID" value="JAS48532.1"/>
    <property type="molecule type" value="Transcribed_RNA"/>
</dbReference>
<evidence type="ECO:0000256" key="3">
    <source>
        <dbReference type="ARBA" id="ARBA00022692"/>
    </source>
</evidence>
<feature type="non-terminal residue" evidence="6">
    <location>
        <position position="108"/>
    </location>
</feature>
<name>A0A1B6FEA0_9HEMI</name>
<evidence type="ECO:0000256" key="4">
    <source>
        <dbReference type="ARBA" id="ARBA00022989"/>
    </source>
</evidence>
<gene>
    <name evidence="6" type="ORF">g.14</name>
</gene>
<evidence type="ECO:0000256" key="5">
    <source>
        <dbReference type="ARBA" id="ARBA00023136"/>
    </source>
</evidence>
<evidence type="ECO:0000313" key="6">
    <source>
        <dbReference type="EMBL" id="JAS48532.1"/>
    </source>
</evidence>
<protein>
    <submittedName>
        <fullName evidence="6">Uncharacterized protein</fullName>
    </submittedName>
</protein>
<dbReference type="GO" id="GO:0016020">
    <property type="term" value="C:membrane"/>
    <property type="evidence" value="ECO:0007669"/>
    <property type="project" value="UniProtKB-SubCell"/>
</dbReference>
<keyword evidence="3" id="KW-0812">Transmembrane</keyword>
<comment type="subcellular location">
    <subcellularLocation>
        <location evidence="1">Membrane</location>
        <topology evidence="1">Multi-pass membrane protein</topology>
    </subcellularLocation>
</comment>
<dbReference type="Pfam" id="PF07851">
    <property type="entry name" value="TMEM120A-B"/>
    <property type="match status" value="1"/>
</dbReference>
<keyword evidence="4" id="KW-1133">Transmembrane helix</keyword>
<evidence type="ECO:0000256" key="1">
    <source>
        <dbReference type="ARBA" id="ARBA00004141"/>
    </source>
</evidence>
<dbReference type="PANTHER" id="PTHR21433">
    <property type="entry name" value="TRANSMEMBRANE PROTEIN INDUCED BY TUMOR NECROSIS FACTOR ALPHA"/>
    <property type="match status" value="1"/>
</dbReference>
<sequence length="108" mass="12799">ALRSEWSDLDDEFKQLKHVYKKYQSTLDELDELQNKCLTAIQHQKYRMSAIEKSLRNDDSSIDIREEIQSRRNEIGELEQMLPKENGTYLKIILGNVNVSICNRNHKF</sequence>